<evidence type="ECO:0000256" key="2">
    <source>
        <dbReference type="SAM" id="SignalP"/>
    </source>
</evidence>
<dbReference type="GO" id="GO:0016787">
    <property type="term" value="F:hydrolase activity"/>
    <property type="evidence" value="ECO:0007669"/>
    <property type="project" value="UniProtKB-KW"/>
</dbReference>
<reference evidence="4" key="2">
    <citation type="journal article" date="2019" name="Int. J. Syst. Evol. Microbiol.">
        <title>Azoarcus pumilus sp. nov., isolated from seawater in Sanya, China.</title>
        <authorList>
            <person name="Fu G.Y."/>
            <person name="Yu X.Y."/>
            <person name="Yu X.D."/>
            <person name="Zhao Z."/>
            <person name="Chen C."/>
            <person name="Wang R.J."/>
            <person name="Wu M."/>
            <person name="Zhang X.Q."/>
        </authorList>
    </citation>
    <scope>NUCLEOTIDE SEQUENCE</scope>
    <source>
        <strain evidence="4">SY39</strain>
    </source>
</reference>
<dbReference type="PANTHER" id="PTHR42951:SF4">
    <property type="entry name" value="ACYL-COENZYME A THIOESTERASE MBLAC2"/>
    <property type="match status" value="1"/>
</dbReference>
<dbReference type="InterPro" id="IPR001279">
    <property type="entry name" value="Metallo-B-lactamas"/>
</dbReference>
<dbReference type="SUPFAM" id="SSF56281">
    <property type="entry name" value="Metallo-hydrolase/oxidoreductase"/>
    <property type="match status" value="1"/>
</dbReference>
<protein>
    <submittedName>
        <fullName evidence="4">MBL fold metallo-hydrolase</fullName>
    </submittedName>
</protein>
<proteinExistence type="inferred from homology"/>
<dbReference type="CDD" id="cd16282">
    <property type="entry name" value="metallo-hydrolase-like_MBL-fold"/>
    <property type="match status" value="1"/>
</dbReference>
<dbReference type="Pfam" id="PF00753">
    <property type="entry name" value="Lactamase_B"/>
    <property type="match status" value="1"/>
</dbReference>
<evidence type="ECO:0000313" key="5">
    <source>
        <dbReference type="Proteomes" id="UP000242205"/>
    </source>
</evidence>
<feature type="signal peptide" evidence="2">
    <location>
        <begin position="1"/>
        <end position="21"/>
    </location>
</feature>
<dbReference type="OrthoDB" id="5290005at2"/>
<dbReference type="EMBL" id="CP025682">
    <property type="protein sequence ID" value="AUN93526.1"/>
    <property type="molecule type" value="Genomic_DNA"/>
</dbReference>
<feature type="chain" id="PRO_5014316460" evidence="2">
    <location>
        <begin position="22"/>
        <end position="312"/>
    </location>
</feature>
<dbReference type="PANTHER" id="PTHR42951">
    <property type="entry name" value="METALLO-BETA-LACTAMASE DOMAIN-CONTAINING"/>
    <property type="match status" value="1"/>
</dbReference>
<organism evidence="4 5">
    <name type="scientific">Pseudazoarcus pumilus</name>
    <dbReference type="NCBI Taxonomy" id="2067960"/>
    <lineage>
        <taxon>Bacteria</taxon>
        <taxon>Pseudomonadati</taxon>
        <taxon>Pseudomonadota</taxon>
        <taxon>Betaproteobacteria</taxon>
        <taxon>Rhodocyclales</taxon>
        <taxon>Zoogloeaceae</taxon>
        <taxon>Pseudazoarcus</taxon>
    </lineage>
</organism>
<evidence type="ECO:0000313" key="4">
    <source>
        <dbReference type="EMBL" id="AUN93526.1"/>
    </source>
</evidence>
<dbReference type="SMART" id="SM00849">
    <property type="entry name" value="Lactamase_B"/>
    <property type="match status" value="1"/>
</dbReference>
<feature type="domain" description="Metallo-beta-lactamase" evidence="3">
    <location>
        <begin position="53"/>
        <end position="240"/>
    </location>
</feature>
<accession>A0A2I6S2P1</accession>
<dbReference type="InterPro" id="IPR050855">
    <property type="entry name" value="NDM-1-like"/>
</dbReference>
<dbReference type="Proteomes" id="UP000242205">
    <property type="component" value="Chromosome"/>
</dbReference>
<evidence type="ECO:0000259" key="3">
    <source>
        <dbReference type="SMART" id="SM00849"/>
    </source>
</evidence>
<evidence type="ECO:0000256" key="1">
    <source>
        <dbReference type="ARBA" id="ARBA00005250"/>
    </source>
</evidence>
<comment type="similarity">
    <text evidence="1">Belongs to the metallo-beta-lactamase superfamily. Class-B beta-lactamase family.</text>
</comment>
<reference evidence="4" key="1">
    <citation type="submission" date="2018-01" db="EMBL/GenBank/DDBJ databases">
        <authorList>
            <person name="Fu G.-Y."/>
        </authorList>
    </citation>
    <scope>NUCLEOTIDE SEQUENCE [LARGE SCALE GENOMIC DNA]</scope>
    <source>
        <strain evidence="4">SY39</strain>
    </source>
</reference>
<keyword evidence="2" id="KW-0732">Signal</keyword>
<dbReference type="Gene3D" id="3.60.15.10">
    <property type="entry name" value="Ribonuclease Z/Hydroxyacylglutathione hydrolase-like"/>
    <property type="match status" value="1"/>
</dbReference>
<name>A0A2I6S2P1_9RHOO</name>
<dbReference type="AlphaFoldDB" id="A0A2I6S2P1"/>
<sequence>MTFGMLRAACALLCAWSVAAAATEFRLEVEDVGHGIFALVGPLGDRSYENHGLNATYAVIDTPEGAILIDSGASRMGAELLAAETQRLTGKPVRWVINTGAQDHRWLGNAWFIAQGAEVIAHKRTVNTQKKEVGHQLERLAPALKERLDGTEPAHATRVIVADSETLQLGGRTLEMHYLSDAHFAGDVMLWMPEARTLFAGDHVYMDRILSIRPFSSAEGWLEAFGKLAAFDAVVIVPGHGSVTDTAGAQRDTGDYLAFVVEGVRKHAEDMAGAEEALAELGDAPQFERLQNYADLHRANVHQAYLQIEAGL</sequence>
<dbReference type="InterPro" id="IPR036866">
    <property type="entry name" value="RibonucZ/Hydroxyglut_hydro"/>
</dbReference>
<keyword evidence="4" id="KW-0378">Hydrolase</keyword>
<dbReference type="KEGG" id="atw:C0099_00390"/>
<dbReference type="GO" id="GO:0017001">
    <property type="term" value="P:antibiotic catabolic process"/>
    <property type="evidence" value="ECO:0007669"/>
    <property type="project" value="UniProtKB-ARBA"/>
</dbReference>
<keyword evidence="5" id="KW-1185">Reference proteome</keyword>
<dbReference type="RefSeq" id="WP_102245600.1">
    <property type="nucleotide sequence ID" value="NZ_CP025682.1"/>
</dbReference>
<gene>
    <name evidence="4" type="ORF">C0099_00390</name>
</gene>